<dbReference type="OrthoDB" id="1936594at2759"/>
<reference evidence="5 6" key="2">
    <citation type="journal article" date="2019" name="G3 (Bethesda)">
        <title>Hybrid Assembly of the Genome of the Entomopathogenic Nematode Steinernema carpocapsae Identifies the X-Chromosome.</title>
        <authorList>
            <person name="Serra L."/>
            <person name="Macchietto M."/>
            <person name="Macias-Munoz A."/>
            <person name="McGill C.J."/>
            <person name="Rodriguez I.M."/>
            <person name="Rodriguez B."/>
            <person name="Murad R."/>
            <person name="Mortazavi A."/>
        </authorList>
    </citation>
    <scope>NUCLEOTIDE SEQUENCE [LARGE SCALE GENOMIC DNA]</scope>
    <source>
        <strain evidence="5 6">ALL</strain>
    </source>
</reference>
<protein>
    <submittedName>
        <fullName evidence="5">Uncharacterized protein</fullName>
    </submittedName>
</protein>
<dbReference type="InterPro" id="IPR011990">
    <property type="entry name" value="TPR-like_helical_dom_sf"/>
</dbReference>
<accession>A0A4V5ZYP9</accession>
<feature type="repeat" description="TPR" evidence="4">
    <location>
        <begin position="483"/>
        <end position="516"/>
    </location>
</feature>
<dbReference type="PROSITE" id="PS50005">
    <property type="entry name" value="TPR"/>
    <property type="match status" value="2"/>
</dbReference>
<evidence type="ECO:0000313" key="6">
    <source>
        <dbReference type="Proteomes" id="UP000298663"/>
    </source>
</evidence>
<dbReference type="InterPro" id="IPR019734">
    <property type="entry name" value="TPR_rpt"/>
</dbReference>
<comment type="similarity">
    <text evidence="3">Belongs to the TTC27 family.</text>
</comment>
<dbReference type="Gene3D" id="1.25.40.10">
    <property type="entry name" value="Tetratricopeptide repeat domain"/>
    <property type="match status" value="1"/>
</dbReference>
<name>A0A4V5ZYP9_STECR</name>
<dbReference type="Proteomes" id="UP000298663">
    <property type="component" value="Unassembled WGS sequence"/>
</dbReference>
<dbReference type="AlphaFoldDB" id="A0A4V5ZYP9"/>
<dbReference type="SUPFAM" id="SSF48452">
    <property type="entry name" value="TPR-like"/>
    <property type="match status" value="2"/>
</dbReference>
<sequence length="686" mass="78495">MSFDVKLINAVKMVHSICDQFVQTNYSTKSTQELIEAAEAHVRCYYLANYLGDVEAAGDLEVPETDQAKLTVALSIGLNRPFRKARGLDHLWVALRLQPLIQERLAQEESFKPQWTTCHYRILHLWQDLLTDIDVGIYKQLVDLMENVENTPELALMMFYTNMMLLRFKEAREILDSTVEEVKLKQELTGIMGVRTRYQQKATSQLVLLASNGRSELPNSNDDECNHLPSNISIDDDTVLEEMKSQDGEEVNTSPLHSDQLACILALALINKKTQAPTIEQLEIMNAYCSAVIGRQRNWAIQVRAYIERSMSQSQNSRRIFRTIVQMEHIVKMLDSIDDQTPREAKRHRLPYAMATGTLAWWKVKALHGKLLESVGNTNEALGIYESLEDYEKIISCYKSLNKIENAERLIRTLLEAEEDPILYTHLGDITDNAEYYEKAIKISNDRCAKARKSFGMQQLLRKNYAEAAEHFRRCVEIQPIQVGVWYNLGYTYYQMEEYAEAAPAFSRCTQFEPDHFHAWNNLACCYTNLKEKERAMLVYSEAVRCDSTHDEVWANLAAAAIEIGAVEKALKAIDMVIDLRSMRGKEVLYDEVAALKCLASLILAEPGKFTRQKEDFQMLLGKLTSKQTSAAQVWRVYAEIKKPEEECTDSADWDAYIQKLQRCSSAEMNAPSNLAMTDSCYYTLV</sequence>
<proteinExistence type="inferred from homology"/>
<feature type="repeat" description="TPR" evidence="4">
    <location>
        <begin position="449"/>
        <end position="482"/>
    </location>
</feature>
<reference evidence="5 6" key="1">
    <citation type="journal article" date="2015" name="Genome Biol.">
        <title>Comparative genomics of Steinernema reveals deeply conserved gene regulatory networks.</title>
        <authorList>
            <person name="Dillman A.R."/>
            <person name="Macchietto M."/>
            <person name="Porter C.F."/>
            <person name="Rogers A."/>
            <person name="Williams B."/>
            <person name="Antoshechkin I."/>
            <person name="Lee M.M."/>
            <person name="Goodwin Z."/>
            <person name="Lu X."/>
            <person name="Lewis E.E."/>
            <person name="Goodrich-Blair H."/>
            <person name="Stock S.P."/>
            <person name="Adams B.J."/>
            <person name="Sternberg P.W."/>
            <person name="Mortazavi A."/>
        </authorList>
    </citation>
    <scope>NUCLEOTIDE SEQUENCE [LARGE SCALE GENOMIC DNA]</scope>
    <source>
        <strain evidence="5 6">ALL</strain>
    </source>
</reference>
<dbReference type="STRING" id="34508.A0A4V5ZYP9"/>
<dbReference type="PANTHER" id="PTHR16193">
    <property type="entry name" value="TETRATRICOPEPTIDE REPEAT PROTEIN 27"/>
    <property type="match status" value="1"/>
</dbReference>
<keyword evidence="2 4" id="KW-0802">TPR repeat</keyword>
<evidence type="ECO:0000256" key="2">
    <source>
        <dbReference type="ARBA" id="ARBA00022803"/>
    </source>
</evidence>
<keyword evidence="6" id="KW-1185">Reference proteome</keyword>
<dbReference type="Pfam" id="PF13181">
    <property type="entry name" value="TPR_8"/>
    <property type="match status" value="1"/>
</dbReference>
<evidence type="ECO:0000313" key="5">
    <source>
        <dbReference type="EMBL" id="TKR64585.1"/>
    </source>
</evidence>
<evidence type="ECO:0000256" key="1">
    <source>
        <dbReference type="ARBA" id="ARBA00022737"/>
    </source>
</evidence>
<dbReference type="InterPro" id="IPR044244">
    <property type="entry name" value="TTC27/Emw1"/>
</dbReference>
<gene>
    <name evidence="5" type="ORF">L596_025092</name>
</gene>
<keyword evidence="1" id="KW-0677">Repeat</keyword>
<dbReference type="Pfam" id="PF00515">
    <property type="entry name" value="TPR_1"/>
    <property type="match status" value="1"/>
</dbReference>
<dbReference type="EMBL" id="AZBU02000009">
    <property type="protein sequence ID" value="TKR64585.1"/>
    <property type="molecule type" value="Genomic_DNA"/>
</dbReference>
<evidence type="ECO:0000256" key="3">
    <source>
        <dbReference type="ARBA" id="ARBA00024020"/>
    </source>
</evidence>
<comment type="caution">
    <text evidence="5">The sequence shown here is derived from an EMBL/GenBank/DDBJ whole genome shotgun (WGS) entry which is preliminary data.</text>
</comment>
<dbReference type="SMART" id="SM00028">
    <property type="entry name" value="TPR"/>
    <property type="match status" value="5"/>
</dbReference>
<evidence type="ECO:0000256" key="4">
    <source>
        <dbReference type="PROSITE-ProRule" id="PRU00339"/>
    </source>
</evidence>
<organism evidence="5 6">
    <name type="scientific">Steinernema carpocapsae</name>
    <name type="common">Entomopathogenic nematode</name>
    <dbReference type="NCBI Taxonomy" id="34508"/>
    <lineage>
        <taxon>Eukaryota</taxon>
        <taxon>Metazoa</taxon>
        <taxon>Ecdysozoa</taxon>
        <taxon>Nematoda</taxon>
        <taxon>Chromadorea</taxon>
        <taxon>Rhabditida</taxon>
        <taxon>Tylenchina</taxon>
        <taxon>Panagrolaimomorpha</taxon>
        <taxon>Strongyloidoidea</taxon>
        <taxon>Steinernematidae</taxon>
        <taxon>Steinernema</taxon>
    </lineage>
</organism>
<dbReference type="PANTHER" id="PTHR16193:SF0">
    <property type="entry name" value="TETRATRICOPEPTIDE REPEAT PROTEIN 27"/>
    <property type="match status" value="1"/>
</dbReference>